<organism evidence="1 2">
    <name type="scientific">Agromyces marinus</name>
    <dbReference type="NCBI Taxonomy" id="1389020"/>
    <lineage>
        <taxon>Bacteria</taxon>
        <taxon>Bacillati</taxon>
        <taxon>Actinomycetota</taxon>
        <taxon>Actinomycetes</taxon>
        <taxon>Micrococcales</taxon>
        <taxon>Microbacteriaceae</taxon>
        <taxon>Agromyces</taxon>
    </lineage>
</organism>
<keyword evidence="2" id="KW-1185">Reference proteome</keyword>
<evidence type="ECO:0000313" key="1">
    <source>
        <dbReference type="EMBL" id="BDZ55643.1"/>
    </source>
</evidence>
<protein>
    <submittedName>
        <fullName evidence="1">Uncharacterized protein</fullName>
    </submittedName>
</protein>
<sequence length="59" mass="6140">MAAHGSRLTLTLTGIPGAEVELLADGVPFLTVTLDASGTRVVELHAPGNHRWTAGARYA</sequence>
<evidence type="ECO:0000313" key="2">
    <source>
        <dbReference type="Proteomes" id="UP001321477"/>
    </source>
</evidence>
<name>A0ABM8H4B4_9MICO</name>
<reference evidence="2" key="1">
    <citation type="journal article" date="2019" name="Int. J. Syst. Evol. Microbiol.">
        <title>The Global Catalogue of Microorganisms (GCM) 10K type strain sequencing project: providing services to taxonomists for standard genome sequencing and annotation.</title>
        <authorList>
            <consortium name="The Broad Institute Genomics Platform"/>
            <consortium name="The Broad Institute Genome Sequencing Center for Infectious Disease"/>
            <person name="Wu L."/>
            <person name="Ma J."/>
        </authorList>
    </citation>
    <scope>NUCLEOTIDE SEQUENCE [LARGE SCALE GENOMIC DNA]</scope>
    <source>
        <strain evidence="2">NBRC 109019</strain>
    </source>
</reference>
<gene>
    <name evidence="1" type="ORF">GCM10025870_27160</name>
</gene>
<accession>A0ABM8H4B4</accession>
<proteinExistence type="predicted"/>
<dbReference type="EMBL" id="AP027734">
    <property type="protein sequence ID" value="BDZ55643.1"/>
    <property type="molecule type" value="Genomic_DNA"/>
</dbReference>
<dbReference type="Proteomes" id="UP001321477">
    <property type="component" value="Chromosome"/>
</dbReference>
<dbReference type="RefSeq" id="WP_286329082.1">
    <property type="nucleotide sequence ID" value="NZ_AP027734.1"/>
</dbReference>